<dbReference type="PANTHER" id="PTHR11851:SF186">
    <property type="entry name" value="INACTIVE METALLOPROTEASE YMFF-RELATED"/>
    <property type="match status" value="1"/>
</dbReference>
<dbReference type="GO" id="GO:0046872">
    <property type="term" value="F:metal ion binding"/>
    <property type="evidence" value="ECO:0007669"/>
    <property type="project" value="InterPro"/>
</dbReference>
<gene>
    <name evidence="2" type="ORF">FC70_GL000429</name>
</gene>
<dbReference type="RefSeq" id="WP_057889376.1">
    <property type="nucleotide sequence ID" value="NZ_AZFE01000003.1"/>
</dbReference>
<dbReference type="InterPro" id="IPR007863">
    <property type="entry name" value="Peptidase_M16_C"/>
</dbReference>
<evidence type="ECO:0000259" key="1">
    <source>
        <dbReference type="Pfam" id="PF05193"/>
    </source>
</evidence>
<accession>A0A0R1RX20</accession>
<reference evidence="2 3" key="1">
    <citation type="journal article" date="2015" name="Genome Announc.">
        <title>Expanding the biotechnology potential of lactobacilli through comparative genomics of 213 strains and associated genera.</title>
        <authorList>
            <person name="Sun Z."/>
            <person name="Harris H.M."/>
            <person name="McCann A."/>
            <person name="Guo C."/>
            <person name="Argimon S."/>
            <person name="Zhang W."/>
            <person name="Yang X."/>
            <person name="Jeffery I.B."/>
            <person name="Cooney J.C."/>
            <person name="Kagawa T.F."/>
            <person name="Liu W."/>
            <person name="Song Y."/>
            <person name="Salvetti E."/>
            <person name="Wrobel A."/>
            <person name="Rasinkangas P."/>
            <person name="Parkhill J."/>
            <person name="Rea M.C."/>
            <person name="O'Sullivan O."/>
            <person name="Ritari J."/>
            <person name="Douillard F.P."/>
            <person name="Paul Ross R."/>
            <person name="Yang R."/>
            <person name="Briner A.E."/>
            <person name="Felis G.E."/>
            <person name="de Vos W.M."/>
            <person name="Barrangou R."/>
            <person name="Klaenhammer T.R."/>
            <person name="Caufield P.W."/>
            <person name="Cui Y."/>
            <person name="Zhang H."/>
            <person name="O'Toole P.W."/>
        </authorList>
    </citation>
    <scope>NUCLEOTIDE SEQUENCE [LARGE SCALE GENOMIC DNA]</scope>
    <source>
        <strain evidence="2 3">DSM 15707</strain>
    </source>
</reference>
<keyword evidence="3" id="KW-1185">Reference proteome</keyword>
<dbReference type="Gene3D" id="3.30.830.10">
    <property type="entry name" value="Metalloenzyme, LuxS/M16 peptidase-like"/>
    <property type="match status" value="2"/>
</dbReference>
<organism evidence="2 3">
    <name type="scientific">Paucilactobacillus oligofermentans DSM 15707 = LMG 22743</name>
    <dbReference type="NCBI Taxonomy" id="1423778"/>
    <lineage>
        <taxon>Bacteria</taxon>
        <taxon>Bacillati</taxon>
        <taxon>Bacillota</taxon>
        <taxon>Bacilli</taxon>
        <taxon>Lactobacillales</taxon>
        <taxon>Lactobacillaceae</taxon>
        <taxon>Paucilactobacillus</taxon>
    </lineage>
</organism>
<dbReference type="InterPro" id="IPR011249">
    <property type="entry name" value="Metalloenz_LuxS/M16"/>
</dbReference>
<dbReference type="InterPro" id="IPR050361">
    <property type="entry name" value="MPP/UQCRC_Complex"/>
</dbReference>
<proteinExistence type="predicted"/>
<dbReference type="Pfam" id="PF05193">
    <property type="entry name" value="Peptidase_M16_C"/>
    <property type="match status" value="1"/>
</dbReference>
<dbReference type="AlphaFoldDB" id="A0A0R1RX20"/>
<protein>
    <submittedName>
        <fullName evidence="2">Peptidase M16 inactive domain-containing protein</fullName>
    </submittedName>
</protein>
<evidence type="ECO:0000313" key="2">
    <source>
        <dbReference type="EMBL" id="KRL57955.1"/>
    </source>
</evidence>
<evidence type="ECO:0000313" key="3">
    <source>
        <dbReference type="Proteomes" id="UP000051697"/>
    </source>
</evidence>
<dbReference type="NCBIfam" id="NF047422">
    <property type="entry name" value="YfmF_fam"/>
    <property type="match status" value="1"/>
</dbReference>
<dbReference type="SUPFAM" id="SSF63411">
    <property type="entry name" value="LuxS/MPP-like metallohydrolase"/>
    <property type="match status" value="2"/>
</dbReference>
<comment type="caution">
    <text evidence="2">The sequence shown here is derived from an EMBL/GenBank/DDBJ whole genome shotgun (WGS) entry which is preliminary data.</text>
</comment>
<dbReference type="Proteomes" id="UP000051697">
    <property type="component" value="Unassembled WGS sequence"/>
</dbReference>
<name>A0A0R1RX20_9LACO</name>
<dbReference type="STRING" id="1423778.FC70_GL000429"/>
<dbReference type="PATRIC" id="fig|1423778.4.peg.448"/>
<feature type="domain" description="Peptidase M16 C-terminal" evidence="1">
    <location>
        <begin position="179"/>
        <end position="352"/>
    </location>
</feature>
<dbReference type="EMBL" id="AZFE01000003">
    <property type="protein sequence ID" value="KRL57955.1"/>
    <property type="molecule type" value="Genomic_DNA"/>
</dbReference>
<sequence length="417" mass="46805">MHFNLTNGVDLNIIKTTQFKTNQIIVNFSTPQTKNNITARSLMADILETSTKKYHTQTLLARHEADLFGMYLGTSASRIGNLHNVKFRASFLNDQYSQPGLLHEVIKLVGEMILNPLIDNGSFDEPTFMTQKTNLASSIASLADDKQYYASSELRKIYFDQDSPMQIPSFGQIDDLSVLTATNLVDQYQAMINQDKINIVLLGDVDEENAAAAFRELNFSPRIVKNVSAFYRQELHEVFEKEEQQELKQAKLNLAYQLPVYFQESNHYSAVVMNGILGGTPLSKLFVNVREKESLAYYANSNFNAFNGVLTIQTGIESQNKDKAIKLIKQQVEAIVAGDFSEELLQEVKDGLTHQLLSGLDSSSNGAERSLMNDIFDNDKSVETIVNEINNVTIDDVVKTAKLLKLQAVYFLNGEVK</sequence>
<dbReference type="KEGG" id="lol:LACOL_1265"/>
<dbReference type="PANTHER" id="PTHR11851">
    <property type="entry name" value="METALLOPROTEASE"/>
    <property type="match status" value="1"/>
</dbReference>
<dbReference type="OrthoDB" id="9762085at2"/>